<evidence type="ECO:0000313" key="2">
    <source>
        <dbReference type="Proteomes" id="UP000294513"/>
    </source>
</evidence>
<accession>A0A4R4ZWN9</accession>
<dbReference type="AlphaFoldDB" id="A0A4R4ZWN9"/>
<dbReference type="Proteomes" id="UP000294513">
    <property type="component" value="Unassembled WGS sequence"/>
</dbReference>
<proteinExistence type="predicted"/>
<gene>
    <name evidence="1" type="ORF">E1298_44390</name>
</gene>
<dbReference type="EMBL" id="SMKU01000519">
    <property type="protein sequence ID" value="TDD62776.1"/>
    <property type="molecule type" value="Genomic_DNA"/>
</dbReference>
<name>A0A4R4ZWN9_9ACTN</name>
<organism evidence="1 2">
    <name type="scientific">Actinomadura rubrisoli</name>
    <dbReference type="NCBI Taxonomy" id="2530368"/>
    <lineage>
        <taxon>Bacteria</taxon>
        <taxon>Bacillati</taxon>
        <taxon>Actinomycetota</taxon>
        <taxon>Actinomycetes</taxon>
        <taxon>Streptosporangiales</taxon>
        <taxon>Thermomonosporaceae</taxon>
        <taxon>Actinomadura</taxon>
    </lineage>
</organism>
<protein>
    <submittedName>
        <fullName evidence="1">Uncharacterized protein</fullName>
    </submittedName>
</protein>
<sequence>MDFGRPVAIALLGVIWHIVDHTEAAAIADRLDD</sequence>
<keyword evidence="2" id="KW-1185">Reference proteome</keyword>
<reference evidence="1 2" key="1">
    <citation type="submission" date="2019-03" db="EMBL/GenBank/DDBJ databases">
        <title>Draft genome sequences of novel Actinobacteria.</title>
        <authorList>
            <person name="Sahin N."/>
            <person name="Ay H."/>
            <person name="Saygin H."/>
        </authorList>
    </citation>
    <scope>NUCLEOTIDE SEQUENCE [LARGE SCALE GENOMIC DNA]</scope>
    <source>
        <strain evidence="1 2">H3C3</strain>
    </source>
</reference>
<evidence type="ECO:0000313" key="1">
    <source>
        <dbReference type="EMBL" id="TDD62776.1"/>
    </source>
</evidence>
<comment type="caution">
    <text evidence="1">The sequence shown here is derived from an EMBL/GenBank/DDBJ whole genome shotgun (WGS) entry which is preliminary data.</text>
</comment>